<evidence type="ECO:0000256" key="5">
    <source>
        <dbReference type="ARBA" id="ARBA00022989"/>
    </source>
</evidence>
<dbReference type="EMBL" id="OZ020106">
    <property type="protein sequence ID" value="CAK9257859.1"/>
    <property type="molecule type" value="Genomic_DNA"/>
</dbReference>
<evidence type="ECO:0008006" key="11">
    <source>
        <dbReference type="Google" id="ProtNLM"/>
    </source>
</evidence>
<feature type="region of interest" description="Disordered" evidence="7">
    <location>
        <begin position="126"/>
        <end position="152"/>
    </location>
</feature>
<evidence type="ECO:0000313" key="10">
    <source>
        <dbReference type="Proteomes" id="UP001497444"/>
    </source>
</evidence>
<proteinExistence type="inferred from homology"/>
<evidence type="ECO:0000256" key="3">
    <source>
        <dbReference type="ARBA" id="ARBA00022448"/>
    </source>
</evidence>
<evidence type="ECO:0000256" key="7">
    <source>
        <dbReference type="SAM" id="MobiDB-lite"/>
    </source>
</evidence>
<feature type="transmembrane region" description="Helical" evidence="8">
    <location>
        <begin position="578"/>
        <end position="602"/>
    </location>
</feature>
<evidence type="ECO:0000256" key="6">
    <source>
        <dbReference type="ARBA" id="ARBA00023136"/>
    </source>
</evidence>
<reference evidence="9" key="1">
    <citation type="submission" date="2024-02" db="EMBL/GenBank/DDBJ databases">
        <authorList>
            <consortium name="ELIXIR-Norway"/>
            <consortium name="Elixir Norway"/>
        </authorList>
    </citation>
    <scope>NUCLEOTIDE SEQUENCE</scope>
</reference>
<dbReference type="SUPFAM" id="SSF103473">
    <property type="entry name" value="MFS general substrate transporter"/>
    <property type="match status" value="1"/>
</dbReference>
<dbReference type="PANTHER" id="PTHR31585">
    <property type="entry name" value="FOLATE-BIOPTERIN TRANSPORTER 1, CHLOROPLASTIC"/>
    <property type="match status" value="1"/>
</dbReference>
<dbReference type="Pfam" id="PF03092">
    <property type="entry name" value="BT1"/>
    <property type="match status" value="1"/>
</dbReference>
<feature type="transmembrane region" description="Helical" evidence="8">
    <location>
        <begin position="347"/>
        <end position="367"/>
    </location>
</feature>
<feature type="transmembrane region" description="Helical" evidence="8">
    <location>
        <begin position="218"/>
        <end position="242"/>
    </location>
</feature>
<keyword evidence="5 8" id="KW-1133">Transmembrane helix</keyword>
<dbReference type="PANTHER" id="PTHR31585:SF0">
    <property type="entry name" value="FOLATE-BIOPTERIN TRANSPORTER 1, CHLOROPLASTIC"/>
    <property type="match status" value="1"/>
</dbReference>
<feature type="transmembrane region" description="Helical" evidence="8">
    <location>
        <begin position="614"/>
        <end position="635"/>
    </location>
</feature>
<keyword evidence="4 8" id="KW-0812">Transmembrane</keyword>
<keyword evidence="6 8" id="KW-0472">Membrane</keyword>
<name>A0ABP0VTP7_9BRYO</name>
<feature type="transmembrane region" description="Helical" evidence="8">
    <location>
        <begin position="254"/>
        <end position="273"/>
    </location>
</feature>
<evidence type="ECO:0000256" key="2">
    <source>
        <dbReference type="ARBA" id="ARBA00007015"/>
    </source>
</evidence>
<accession>A0ABP0VTP7</accession>
<comment type="similarity">
    <text evidence="2">Belongs to the major facilitator superfamily. Folate-biopterin transporter (TC 2.A.71) family.</text>
</comment>
<comment type="subcellular location">
    <subcellularLocation>
        <location evidence="1">Membrane</location>
        <topology evidence="1">Multi-pass membrane protein</topology>
    </subcellularLocation>
</comment>
<dbReference type="CDD" id="cd17484">
    <property type="entry name" value="MFS_FBT"/>
    <property type="match status" value="1"/>
</dbReference>
<feature type="transmembrane region" description="Helical" evidence="8">
    <location>
        <begin position="285"/>
        <end position="306"/>
    </location>
</feature>
<dbReference type="NCBIfam" id="TIGR00788">
    <property type="entry name" value="fbt"/>
    <property type="match status" value="1"/>
</dbReference>
<evidence type="ECO:0000256" key="1">
    <source>
        <dbReference type="ARBA" id="ARBA00004141"/>
    </source>
</evidence>
<sequence>MAFSHLPSPAASMHSSFAASISNSNNSSATRNRSRSILPQSFSHYCYCFQNSTLDTRRSRQTTTTLWRLHKGFSDTGFSGVGRQNNGSLQFDSNVTKLLTTRELSLSSASSSSWRWTRIRAEESVNERLDSNNSAASSNEEGEQKQQVEAKLDQSVGTELEASYRNGAFLVSNSQQHKQDHGSQGFEASEKFSLFQIEAQGNKKTAYKLFGVNMTPEMIAIAMVYFVQGILGLSELAISFFLKDDLHLDPAETAFLTGLSALPWLIKPLYGFFSDGVPLFGYRRRSYLVLCGLLGALSWGSLASFVDNKFAATTVILLSSLSVAFADVVADSIVVERARGETQGTSVSLQSLCWGSSAVGGIVSAYFSGSLVETYGVRVVFGITAILPLLTSAAAGLVHEEPLIHDHVISDFPNLDAPKGPVMTFLDISNSQLGFLWETVKEPSIFLPTMFIFLWQATPISDTAMFFFMTNKLGFGPEFLGRVKLVTAVASLVGVGVYNSYLQDVPLRTVFFWTIVMGTVLGLTQLLLVTGINQSLGISNEWFSIGDSLVLTVLGQVSFMPILVLAARLCPPGVEATLFATLMSISNGGAVLGGLTGAALTQLLGVTSENFQNLALLLVLCNVSSLLPLPFLGLLPTESELKAAAVKAETTLGNIEKMKDK</sequence>
<dbReference type="InterPro" id="IPR039309">
    <property type="entry name" value="BT1"/>
</dbReference>
<protein>
    <recommendedName>
        <fullName evidence="11">Biopterin transport-related protein BT1</fullName>
    </recommendedName>
</protein>
<dbReference type="InterPro" id="IPR004324">
    <property type="entry name" value="FBT"/>
</dbReference>
<evidence type="ECO:0000256" key="8">
    <source>
        <dbReference type="SAM" id="Phobius"/>
    </source>
</evidence>
<gene>
    <name evidence="9" type="ORF">CSSPJE1EN1_LOCUS3337</name>
</gene>
<feature type="transmembrane region" description="Helical" evidence="8">
    <location>
        <begin position="379"/>
        <end position="398"/>
    </location>
</feature>
<evidence type="ECO:0000256" key="4">
    <source>
        <dbReference type="ARBA" id="ARBA00022692"/>
    </source>
</evidence>
<feature type="transmembrane region" description="Helical" evidence="8">
    <location>
        <begin position="548"/>
        <end position="566"/>
    </location>
</feature>
<organism evidence="9 10">
    <name type="scientific">Sphagnum jensenii</name>
    <dbReference type="NCBI Taxonomy" id="128206"/>
    <lineage>
        <taxon>Eukaryota</taxon>
        <taxon>Viridiplantae</taxon>
        <taxon>Streptophyta</taxon>
        <taxon>Embryophyta</taxon>
        <taxon>Bryophyta</taxon>
        <taxon>Sphagnophytina</taxon>
        <taxon>Sphagnopsida</taxon>
        <taxon>Sphagnales</taxon>
        <taxon>Sphagnaceae</taxon>
        <taxon>Sphagnum</taxon>
    </lineage>
</organism>
<dbReference type="Gene3D" id="1.20.1250.20">
    <property type="entry name" value="MFS general substrate transporter like domains"/>
    <property type="match status" value="1"/>
</dbReference>
<feature type="transmembrane region" description="Helical" evidence="8">
    <location>
        <begin position="445"/>
        <end position="467"/>
    </location>
</feature>
<dbReference type="InterPro" id="IPR036259">
    <property type="entry name" value="MFS_trans_sf"/>
</dbReference>
<evidence type="ECO:0000313" key="9">
    <source>
        <dbReference type="EMBL" id="CAK9257859.1"/>
    </source>
</evidence>
<dbReference type="Proteomes" id="UP001497444">
    <property type="component" value="Chromosome 11"/>
</dbReference>
<feature type="transmembrane region" description="Helical" evidence="8">
    <location>
        <begin position="510"/>
        <end position="528"/>
    </location>
</feature>
<feature type="transmembrane region" description="Helical" evidence="8">
    <location>
        <begin position="479"/>
        <end position="498"/>
    </location>
</feature>
<keyword evidence="3" id="KW-0813">Transport</keyword>
<feature type="transmembrane region" description="Helical" evidence="8">
    <location>
        <begin position="312"/>
        <end position="335"/>
    </location>
</feature>
<feature type="compositionally biased region" description="Basic and acidic residues" evidence="7">
    <location>
        <begin position="142"/>
        <end position="152"/>
    </location>
</feature>
<keyword evidence="10" id="KW-1185">Reference proteome</keyword>